<gene>
    <name evidence="3" type="ORF">GBAR_LOCUS7960</name>
</gene>
<dbReference type="Pfam" id="PF20434">
    <property type="entry name" value="BD-FAE"/>
    <property type="match status" value="1"/>
</dbReference>
<comment type="caution">
    <text evidence="3">The sequence shown here is derived from an EMBL/GenBank/DDBJ whole genome shotgun (WGS) entry which is preliminary data.</text>
</comment>
<evidence type="ECO:0000313" key="3">
    <source>
        <dbReference type="EMBL" id="CAI8012413.1"/>
    </source>
</evidence>
<evidence type="ECO:0000313" key="4">
    <source>
        <dbReference type="Proteomes" id="UP001174909"/>
    </source>
</evidence>
<organism evidence="3 4">
    <name type="scientific">Geodia barretti</name>
    <name type="common">Barrett's horny sponge</name>
    <dbReference type="NCBI Taxonomy" id="519541"/>
    <lineage>
        <taxon>Eukaryota</taxon>
        <taxon>Metazoa</taxon>
        <taxon>Porifera</taxon>
        <taxon>Demospongiae</taxon>
        <taxon>Heteroscleromorpha</taxon>
        <taxon>Tetractinellida</taxon>
        <taxon>Astrophorina</taxon>
        <taxon>Geodiidae</taxon>
        <taxon>Geodia</taxon>
    </lineage>
</organism>
<dbReference type="Proteomes" id="UP001174909">
    <property type="component" value="Unassembled WGS sequence"/>
</dbReference>
<dbReference type="InterPro" id="IPR049492">
    <property type="entry name" value="BD-FAE-like_dom"/>
</dbReference>
<dbReference type="InterPro" id="IPR050300">
    <property type="entry name" value="GDXG_lipolytic_enzyme"/>
</dbReference>
<dbReference type="InterPro" id="IPR029058">
    <property type="entry name" value="AB_hydrolase_fold"/>
</dbReference>
<feature type="domain" description="BD-FAE-like" evidence="2">
    <location>
        <begin position="40"/>
        <end position="241"/>
    </location>
</feature>
<proteinExistence type="predicted"/>
<dbReference type="Gene3D" id="3.40.50.1820">
    <property type="entry name" value="alpha/beta hydrolase"/>
    <property type="match status" value="1"/>
</dbReference>
<dbReference type="SUPFAM" id="SSF53474">
    <property type="entry name" value="alpha/beta-Hydrolases"/>
    <property type="match status" value="1"/>
</dbReference>
<reference evidence="3" key="1">
    <citation type="submission" date="2023-03" db="EMBL/GenBank/DDBJ databases">
        <authorList>
            <person name="Steffen K."/>
            <person name="Cardenas P."/>
        </authorList>
    </citation>
    <scope>NUCLEOTIDE SEQUENCE</scope>
</reference>
<keyword evidence="4" id="KW-1185">Reference proteome</keyword>
<name>A0AA35W8U1_GEOBA</name>
<keyword evidence="1" id="KW-0378">Hydrolase</keyword>
<evidence type="ECO:0000259" key="2">
    <source>
        <dbReference type="Pfam" id="PF20434"/>
    </source>
</evidence>
<accession>A0AA35W8U1</accession>
<sequence length="294" mass="32264">MGPGLENDMATYNPSRQVEIDIIDQEYRHDGQQPWPVRVYQPQGDGPFPALLDVHGGAWNRGDLTSDEVMNRALAASGIVVAAVDFRLAPQHPYPAQVQDVNYAIRWLKAHATEFNADPLTVGGMGSSSGGHTLMLSAMRPKDSRYASLELAGAPEIDATVAYTVCCWPVLDPYARYLYAQESNNERLAASSEAYFLDQDTMKEGNPQQILERGEKVRLPTTLIVQGTRDDNVPLSIPQRFETAFRTAGGDIQVEYFMDMVHGFGNMPGPESDRAIGMIKAFISRCLALTGAPA</sequence>
<protein>
    <submittedName>
        <fullName evidence="3">Esterase LipC</fullName>
    </submittedName>
</protein>
<evidence type="ECO:0000256" key="1">
    <source>
        <dbReference type="ARBA" id="ARBA00022801"/>
    </source>
</evidence>
<dbReference type="AlphaFoldDB" id="A0AA35W8U1"/>
<dbReference type="GO" id="GO:0016787">
    <property type="term" value="F:hydrolase activity"/>
    <property type="evidence" value="ECO:0007669"/>
    <property type="project" value="UniProtKB-KW"/>
</dbReference>
<dbReference type="PANTHER" id="PTHR48081">
    <property type="entry name" value="AB HYDROLASE SUPERFAMILY PROTEIN C4A8.06C"/>
    <property type="match status" value="1"/>
</dbReference>
<dbReference type="EMBL" id="CASHTH010001184">
    <property type="protein sequence ID" value="CAI8012413.1"/>
    <property type="molecule type" value="Genomic_DNA"/>
</dbReference>